<proteinExistence type="predicted"/>
<evidence type="ECO:0000313" key="1">
    <source>
        <dbReference type="EMBL" id="SCZ21769.1"/>
    </source>
</evidence>
<evidence type="ECO:0000313" key="2">
    <source>
        <dbReference type="Proteomes" id="UP000183046"/>
    </source>
</evidence>
<sequence>MTTARNVLWGALAIGVVTGMRSMLAPTLVSRALAERADLDEACEPARTLASQPVRQYLLPLAAGELLGDKLPFAPDRTIAPSMLVRALSGGLSAAALAGARRQPRLLPAMIGATAACVAARVAIGLRKRYAADTWINAGLGLAEDGIAFSLGHAGLRRALQEPPRP</sequence>
<gene>
    <name evidence="1" type="ORF">SAMN05216279_101420</name>
</gene>
<protein>
    <submittedName>
        <fullName evidence="1">Uncharacterized membrane protein</fullName>
    </submittedName>
</protein>
<reference evidence="2" key="1">
    <citation type="submission" date="2016-10" db="EMBL/GenBank/DDBJ databases">
        <authorList>
            <person name="de Groot N.N."/>
        </authorList>
    </citation>
    <scope>NUCLEOTIDE SEQUENCE [LARGE SCALE GENOMIC DNA]</scope>
    <source>
        <strain evidence="2">DSM 15758</strain>
    </source>
</reference>
<name>A0A1G5MBL0_9PSED</name>
<dbReference type="Proteomes" id="UP000183046">
    <property type="component" value="Unassembled WGS sequence"/>
</dbReference>
<organism evidence="1 2">
    <name type="scientific">Pseudomonas oryzihabitans</name>
    <dbReference type="NCBI Taxonomy" id="47885"/>
    <lineage>
        <taxon>Bacteria</taxon>
        <taxon>Pseudomonadati</taxon>
        <taxon>Pseudomonadota</taxon>
        <taxon>Gammaproteobacteria</taxon>
        <taxon>Pseudomonadales</taxon>
        <taxon>Pseudomonadaceae</taxon>
        <taxon>Pseudomonas</taxon>
    </lineage>
</organism>
<dbReference type="RefSeq" id="WP_027599746.1">
    <property type="nucleotide sequence ID" value="NZ_FMWB01000001.1"/>
</dbReference>
<dbReference type="OrthoDB" id="9812409at2"/>
<dbReference type="EMBL" id="FMWB01000001">
    <property type="protein sequence ID" value="SCZ21769.1"/>
    <property type="molecule type" value="Genomic_DNA"/>
</dbReference>
<comment type="caution">
    <text evidence="1">The sequence shown here is derived from an EMBL/GenBank/DDBJ whole genome shotgun (WGS) entry which is preliminary data.</text>
</comment>
<accession>A0A1G5MBL0</accession>
<dbReference type="eggNOG" id="COG3918">
    <property type="taxonomic scope" value="Bacteria"/>
</dbReference>
<dbReference type="AlphaFoldDB" id="A0A1G5MBL0"/>